<feature type="region of interest" description="Disordered" evidence="1">
    <location>
        <begin position="405"/>
        <end position="438"/>
    </location>
</feature>
<feature type="region of interest" description="Disordered" evidence="1">
    <location>
        <begin position="104"/>
        <end position="142"/>
    </location>
</feature>
<evidence type="ECO:0000256" key="1">
    <source>
        <dbReference type="SAM" id="MobiDB-lite"/>
    </source>
</evidence>
<protein>
    <submittedName>
        <fullName evidence="3">Uncharacterized protein</fullName>
    </submittedName>
</protein>
<proteinExistence type="predicted"/>
<organism evidence="3">
    <name type="scientific">Pelagomonas calceolata</name>
    <dbReference type="NCBI Taxonomy" id="35677"/>
    <lineage>
        <taxon>Eukaryota</taxon>
        <taxon>Sar</taxon>
        <taxon>Stramenopiles</taxon>
        <taxon>Ochrophyta</taxon>
        <taxon>Pelagophyceae</taxon>
        <taxon>Pelagomonadales</taxon>
        <taxon>Pelagomonadaceae</taxon>
        <taxon>Pelagomonas</taxon>
    </lineage>
</organism>
<feature type="signal peptide" evidence="2">
    <location>
        <begin position="1"/>
        <end position="18"/>
    </location>
</feature>
<sequence length="504" mass="54634">MRSPLLHCLLALLGPAALRNYGAPRAVDATATLTPGSMRPTRYALSSFSRAVYSAGARPTALRGACESMTRRRRLRMRRRLRYGSEMLAATSTRRARSLIGNRAGFGRRSASRRPRSSFSRGELPAWASGPTRESASCPSRPRSWCVAGITLALLAPPRAESDAAYARFQSTGACWSSLSLAFASEKQRDPVKGSVVFLCELGDGCDDWMTRWRGLMVRASPRASLPHRMKTAPFVRLFTASMIASVTGAQPLSLCEFASPFWTVSARFKSSTPRRAQAPRFPVVGYLETPESGSASSSLKMLSNDRGIDPSVQENARPWAWPGPWYGSWPTMTILTSSSLQASNAAKIWSWGGYTTTPSRRSPETKSAIASRRRLGTLSTTWRHGCGTRASSAAPASVRRRFAGGSVGSRSAPVSQVVSTSEHWNSSSSTSDPAGSTRRLRHFTHVACFTPPSRAQYTVLLMCGLTPDGVRTSGSSMSSETPPIEPWSALHLAQPSWCSDAAR</sequence>
<evidence type="ECO:0000256" key="2">
    <source>
        <dbReference type="SAM" id="SignalP"/>
    </source>
</evidence>
<feature type="compositionally biased region" description="Low complexity" evidence="1">
    <location>
        <begin position="420"/>
        <end position="432"/>
    </location>
</feature>
<dbReference type="EMBL" id="HBIW01012874">
    <property type="protein sequence ID" value="CAE0695614.1"/>
    <property type="molecule type" value="Transcribed_RNA"/>
</dbReference>
<name>A0A7S3ZVS4_9STRA</name>
<feature type="chain" id="PRO_5031571511" evidence="2">
    <location>
        <begin position="19"/>
        <end position="504"/>
    </location>
</feature>
<accession>A0A7S3ZVS4</accession>
<evidence type="ECO:0000313" key="3">
    <source>
        <dbReference type="EMBL" id="CAE0695614.1"/>
    </source>
</evidence>
<dbReference type="AlphaFoldDB" id="A0A7S3ZVS4"/>
<gene>
    <name evidence="3" type="ORF">PCAL00307_LOCUS11050</name>
</gene>
<reference evidence="3" key="1">
    <citation type="submission" date="2021-01" db="EMBL/GenBank/DDBJ databases">
        <authorList>
            <person name="Corre E."/>
            <person name="Pelletier E."/>
            <person name="Niang G."/>
            <person name="Scheremetjew M."/>
            <person name="Finn R."/>
            <person name="Kale V."/>
            <person name="Holt S."/>
            <person name="Cochrane G."/>
            <person name="Meng A."/>
            <person name="Brown T."/>
            <person name="Cohen L."/>
        </authorList>
    </citation>
    <scope>NUCLEOTIDE SEQUENCE</scope>
    <source>
        <strain evidence="3">CCMP1756</strain>
    </source>
</reference>
<feature type="compositionally biased region" description="Polar residues" evidence="1">
    <location>
        <begin position="409"/>
        <end position="419"/>
    </location>
</feature>
<keyword evidence="2" id="KW-0732">Signal</keyword>